<dbReference type="FunCoup" id="A0A1W4XF58">
    <property type="interactions" value="279"/>
</dbReference>
<feature type="compositionally biased region" description="Basic and acidic residues" evidence="12">
    <location>
        <begin position="920"/>
        <end position="948"/>
    </location>
</feature>
<feature type="compositionally biased region" description="Basic and acidic residues" evidence="12">
    <location>
        <begin position="1434"/>
        <end position="1445"/>
    </location>
</feature>
<dbReference type="Pfam" id="PF00130">
    <property type="entry name" value="C1_1"/>
    <property type="match status" value="1"/>
</dbReference>
<dbReference type="Pfam" id="PF17838">
    <property type="entry name" value="PH_16"/>
    <property type="match status" value="1"/>
</dbReference>
<dbReference type="InterPro" id="IPR046349">
    <property type="entry name" value="C1-like_sf"/>
</dbReference>
<dbReference type="SMART" id="SM00325">
    <property type="entry name" value="RhoGEF"/>
    <property type="match status" value="1"/>
</dbReference>
<dbReference type="OrthoDB" id="2272012at2759"/>
<dbReference type="InterPro" id="IPR036034">
    <property type="entry name" value="PDZ_sf"/>
</dbReference>
<feature type="domain" description="Phorbol-ester/DAG-type" evidence="14">
    <location>
        <begin position="802"/>
        <end position="852"/>
    </location>
</feature>
<feature type="region of interest" description="Disordered" evidence="12">
    <location>
        <begin position="1434"/>
        <end position="1514"/>
    </location>
</feature>
<dbReference type="InterPro" id="IPR001478">
    <property type="entry name" value="PDZ"/>
</dbReference>
<evidence type="ECO:0000256" key="12">
    <source>
        <dbReference type="SAM" id="MobiDB-lite"/>
    </source>
</evidence>
<evidence type="ECO:0000259" key="16">
    <source>
        <dbReference type="PROSITE" id="PS50132"/>
    </source>
</evidence>
<dbReference type="InParanoid" id="A0A1W4XF58"/>
<dbReference type="InterPro" id="IPR015212">
    <property type="entry name" value="RGS-like_dom"/>
</dbReference>
<dbReference type="RefSeq" id="XP_018331088.1">
    <property type="nucleotide sequence ID" value="XM_018475586.2"/>
</dbReference>
<reference evidence="18" key="1">
    <citation type="submission" date="2025-08" db="UniProtKB">
        <authorList>
            <consortium name="RefSeq"/>
        </authorList>
    </citation>
    <scope>IDENTIFICATION</scope>
    <source>
        <tissue evidence="18">Entire body</tissue>
    </source>
</reference>
<evidence type="ECO:0000259" key="13">
    <source>
        <dbReference type="PROSITE" id="PS50010"/>
    </source>
</evidence>
<dbReference type="PROSITE" id="PS50132">
    <property type="entry name" value="RGS"/>
    <property type="match status" value="1"/>
</dbReference>
<feature type="region of interest" description="Disordered" evidence="12">
    <location>
        <begin position="150"/>
        <end position="176"/>
    </location>
</feature>
<keyword evidence="5" id="KW-0597">Phosphoprotein</keyword>
<proteinExistence type="predicted"/>
<evidence type="ECO:0000313" key="17">
    <source>
        <dbReference type="Proteomes" id="UP000192223"/>
    </source>
</evidence>
<evidence type="ECO:0000313" key="18">
    <source>
        <dbReference type="RefSeq" id="XP_018331088.1"/>
    </source>
</evidence>
<feature type="compositionally biased region" description="Polar residues" evidence="12">
    <location>
        <begin position="355"/>
        <end position="364"/>
    </location>
</feature>
<feature type="compositionally biased region" description="Polar residues" evidence="12">
    <location>
        <begin position="1"/>
        <end position="19"/>
    </location>
</feature>
<feature type="compositionally biased region" description="Acidic residues" evidence="12">
    <location>
        <begin position="504"/>
        <end position="514"/>
    </location>
</feature>
<evidence type="ECO:0000259" key="15">
    <source>
        <dbReference type="PROSITE" id="PS50106"/>
    </source>
</evidence>
<accession>A0A1W4XF58</accession>
<dbReference type="InterPro" id="IPR016137">
    <property type="entry name" value="RGS"/>
</dbReference>
<dbReference type="InterPro" id="IPR000219">
    <property type="entry name" value="DH_dom"/>
</dbReference>
<feature type="compositionally biased region" description="Polar residues" evidence="12">
    <location>
        <begin position="321"/>
        <end position="347"/>
    </location>
</feature>
<evidence type="ECO:0000256" key="11">
    <source>
        <dbReference type="SAM" id="Coils"/>
    </source>
</evidence>
<dbReference type="InterPro" id="IPR036305">
    <property type="entry name" value="RGS_sf"/>
</dbReference>
<dbReference type="PANTHER" id="PTHR45872">
    <property type="entry name" value="RHO GUANINE NUCLEOTIDE EXCHANGE FACTOR 2, ISOFORM D"/>
    <property type="match status" value="1"/>
</dbReference>
<dbReference type="GeneID" id="108741019"/>
<feature type="compositionally biased region" description="Polar residues" evidence="12">
    <location>
        <begin position="1505"/>
        <end position="1514"/>
    </location>
</feature>
<keyword evidence="8" id="KW-0862">Zinc</keyword>
<dbReference type="SMART" id="SM00228">
    <property type="entry name" value="PDZ"/>
    <property type="match status" value="1"/>
</dbReference>
<gene>
    <name evidence="18" type="primary">LOC108741019</name>
</gene>
<evidence type="ECO:0000256" key="9">
    <source>
        <dbReference type="ARBA" id="ARBA00023054"/>
    </source>
</evidence>
<organism evidence="17 18">
    <name type="scientific">Agrilus planipennis</name>
    <name type="common">Emerald ash borer</name>
    <name type="synonym">Agrilus marcopoli</name>
    <dbReference type="NCBI Taxonomy" id="224129"/>
    <lineage>
        <taxon>Eukaryota</taxon>
        <taxon>Metazoa</taxon>
        <taxon>Ecdysozoa</taxon>
        <taxon>Arthropoda</taxon>
        <taxon>Hexapoda</taxon>
        <taxon>Insecta</taxon>
        <taxon>Pterygota</taxon>
        <taxon>Neoptera</taxon>
        <taxon>Endopterygota</taxon>
        <taxon>Coleoptera</taxon>
        <taxon>Polyphaga</taxon>
        <taxon>Elateriformia</taxon>
        <taxon>Buprestoidea</taxon>
        <taxon>Buprestidae</taxon>
        <taxon>Agrilinae</taxon>
        <taxon>Agrilus</taxon>
    </lineage>
</organism>
<feature type="domain" description="DH" evidence="13">
    <location>
        <begin position="1084"/>
        <end position="1281"/>
    </location>
</feature>
<dbReference type="GO" id="GO:0005737">
    <property type="term" value="C:cytoplasm"/>
    <property type="evidence" value="ECO:0007669"/>
    <property type="project" value="UniProtKB-SubCell"/>
</dbReference>
<feature type="compositionally biased region" description="Polar residues" evidence="12">
    <location>
        <begin position="242"/>
        <end position="256"/>
    </location>
</feature>
<dbReference type="Gene3D" id="2.30.42.10">
    <property type="match status" value="1"/>
</dbReference>
<dbReference type="Gene3D" id="2.30.29.30">
    <property type="entry name" value="Pleckstrin-homology domain (PH domain)/Phosphotyrosine-binding domain (PTB)"/>
    <property type="match status" value="1"/>
</dbReference>
<dbReference type="GO" id="GO:0007186">
    <property type="term" value="P:G protein-coupled receptor signaling pathway"/>
    <property type="evidence" value="ECO:0007669"/>
    <property type="project" value="TreeGrafter"/>
</dbReference>
<keyword evidence="10" id="KW-0472">Membrane</keyword>
<feature type="coiled-coil region" evidence="11">
    <location>
        <begin position="1678"/>
        <end position="1712"/>
    </location>
</feature>
<evidence type="ECO:0000256" key="3">
    <source>
        <dbReference type="ARBA" id="ARBA00022468"/>
    </source>
</evidence>
<evidence type="ECO:0000256" key="6">
    <source>
        <dbReference type="ARBA" id="ARBA00022658"/>
    </source>
</evidence>
<dbReference type="CDD" id="cd08756">
    <property type="entry name" value="RGS_GEF_like"/>
    <property type="match status" value="1"/>
</dbReference>
<feature type="compositionally biased region" description="Polar residues" evidence="12">
    <location>
        <begin position="156"/>
        <end position="173"/>
    </location>
</feature>
<dbReference type="SUPFAM" id="SSF50156">
    <property type="entry name" value="PDZ domain-like"/>
    <property type="match status" value="1"/>
</dbReference>
<evidence type="ECO:0000256" key="4">
    <source>
        <dbReference type="ARBA" id="ARBA00022490"/>
    </source>
</evidence>
<dbReference type="InterPro" id="IPR011993">
    <property type="entry name" value="PH-like_dom_sf"/>
</dbReference>
<feature type="compositionally biased region" description="Low complexity" evidence="12">
    <location>
        <begin position="29"/>
        <end position="45"/>
    </location>
</feature>
<dbReference type="Gene3D" id="3.30.60.20">
    <property type="match status" value="1"/>
</dbReference>
<dbReference type="Proteomes" id="UP000192223">
    <property type="component" value="Unplaced"/>
</dbReference>
<dbReference type="PROSITE" id="PS50010">
    <property type="entry name" value="DH_2"/>
    <property type="match status" value="1"/>
</dbReference>
<dbReference type="GO" id="GO:0005085">
    <property type="term" value="F:guanyl-nucleotide exchange factor activity"/>
    <property type="evidence" value="ECO:0007669"/>
    <property type="project" value="UniProtKB-KW"/>
</dbReference>
<dbReference type="PROSITE" id="PS50081">
    <property type="entry name" value="ZF_DAG_PE_2"/>
    <property type="match status" value="1"/>
</dbReference>
<keyword evidence="3" id="KW-0343">GTPase activation</keyword>
<dbReference type="SUPFAM" id="SSF48097">
    <property type="entry name" value="Regulator of G-protein signaling, RGS"/>
    <property type="match status" value="1"/>
</dbReference>
<evidence type="ECO:0000256" key="1">
    <source>
        <dbReference type="ARBA" id="ARBA00004370"/>
    </source>
</evidence>
<dbReference type="Pfam" id="PF00595">
    <property type="entry name" value="PDZ"/>
    <property type="match status" value="1"/>
</dbReference>
<evidence type="ECO:0000256" key="7">
    <source>
        <dbReference type="ARBA" id="ARBA00022723"/>
    </source>
</evidence>
<dbReference type="InterPro" id="IPR044926">
    <property type="entry name" value="RGS_subdomain_2"/>
</dbReference>
<feature type="compositionally biased region" description="Polar residues" evidence="12">
    <location>
        <begin position="50"/>
        <end position="65"/>
    </location>
</feature>
<dbReference type="Pfam" id="PF00621">
    <property type="entry name" value="RhoGEF"/>
    <property type="match status" value="1"/>
</dbReference>
<feature type="compositionally biased region" description="Polar residues" evidence="12">
    <location>
        <begin position="515"/>
        <end position="533"/>
    </location>
</feature>
<feature type="domain" description="RGS" evidence="16">
    <location>
        <begin position="581"/>
        <end position="674"/>
    </location>
</feature>
<feature type="compositionally biased region" description="Polar residues" evidence="12">
    <location>
        <begin position="486"/>
        <end position="503"/>
    </location>
</feature>
<evidence type="ECO:0000259" key="14">
    <source>
        <dbReference type="PROSITE" id="PS50081"/>
    </source>
</evidence>
<evidence type="ECO:0000256" key="2">
    <source>
        <dbReference type="ARBA" id="ARBA00004496"/>
    </source>
</evidence>
<sequence>MDNTTPTINERTCNKNVNGSVRRPLPVHGGSSPSGAATTASGVSGRPHTLDSSPTNAPAASPGSRSQIVTVIVMKDEKGYGMKVSGDYPVYVQSVKPGGAAEKAGLRRDDKIIKVNGINVMHSTHYDVVELIKKSNQVVLTVQQRAGAHKEMGSPSFVQTSRPLTTPASQRITGPQPVDHEKQYQLQLEREQQIRLMIEKEQRFIDQLRSEIAIAPNEKKAEKLLKAESNLQKLQSILHPQVKSQNEQSPSTTHSFSKLDDTPPPLPKSPPPHLLNRSFTTHPPKLHKMSQSLTRSPDFVSDNDFSDAPPPLPKRNNRPPDTSSINSIDNKRTSYVNSKAMSKSLNSKIPRKSSSKMVKSNSDPSDGHMVENLLYSIDPSVPPPLPPRAPVSDPSGTQDADAANSLSKQMLYPLVATCTPLINNCSSNHTHHRTKSSPDSLCMLTPAEASKRLIASESMDNLSRSEGWESAPTPPGTPPPPYPSPLNSRKQFCSGSNRSSANTDDGDGPFEETTVDVSSTDASPLRTVATSPGNMGRVIANSSPIHAATPQTAQQPIISMEDDEISDPEVGHLEDHGPFKSLSRLWEHTPHLAVFMNYVLSNSDPSSLLFYLITDLYKEGNAKEMRKWAFEIHSSFLVPGAPLRLSNVDENIAREIDENLSNEFDKEEILRKIFWKARNRAKEELTRQLADFQQKRTAGLGTIFGPSDAALIEISQDKTKEMKLYENILLDKLEPYLDEIDRENYDPRRYLMVAALATVITRIFGIRPPGHALDRCPTFVNKEKSFRTKFIGKYSRKFNHQGHPFVAQQYYTVIVCNHCHQIIYGIGPQGYQCSACLINVHRLCMKLYEDICPGPFNKKNRGIDKLMDRIRPESRDHRRKQTSQFIQAEKERRSAEEKDSGVDLDASGETKPGQPVSRSSSDRRPDSVREESSKSGSEHQNHNDHDVENANVDSTVSLPTYTGNKKKSSTNINRSESVKEQSEKRKQRRNISDPLHNTSKENDDLDQQGLPYPAHSGSSSNSSLSSNKSSESPSTSLDAVSRFPDTHPAGTGWDSDMELEADPPDWQSSVPEDELAGLHPYEKKRQDVINEIFHTERSHVRNLRVLEHVFCKPLHSSKILKQEDLNLIFANLSELLDLHVQFNAAMKNKRKEESIVGECGDLLLNMFDGTTGENFQRAAATFCERQQLALEFIKERRKKDSRFDNFLCECEKNNLCRRLPLQGILPTEMQRLSKYPLLLERLIDSEEKLKDTDSGYTQAELNKLRQAHDRSKEILNHVNEAAKVAFNRARLEELQKHLDTSMFEKTDHAIVNEFKNLDLTKYKLIHEGPMHLRRPNKQPLAVHVVLLEEAVILLQKDAERYVLKFFQAGTPNQQYLAPVMKTSSLIVRTNAASKSSLFVVNTSTHSQMYDLVAKDSVERDIWFKHISDAAEAYNKREGKSKRSEPTPDADESETVQDLPSTKDVAERAEQVCATEPLNGLNTPESSPEAAGGRLSEEDKEKGQSDSEGVINTDTPIINGASVKLRAEDWPLVQPTEIHVAAPPVLTAEPVLTPIEQIKRKDEEVKKALQEKEALVADLLSIPRESYSVIADMASEEAHKNTSDPSELVLAAVYQAGQLLSTINDSLNITDADVILARGGKHPSCASNESVVAEHKLPPVPSMPVIKVQEIATTLSSQLTTLLSVVKQREEERDRLRKELQRTREQLHEKCSLHGPTLIEQNSITEEENVQAGDLERIEESPCENITD</sequence>
<feature type="compositionally biased region" description="Polar residues" evidence="12">
    <location>
        <begin position="951"/>
        <end position="975"/>
    </location>
</feature>
<keyword evidence="6" id="KW-0344">Guanine-nucleotide releasing factor</keyword>
<keyword evidence="4" id="KW-0963">Cytoplasm</keyword>
<feature type="domain" description="PDZ" evidence="15">
    <location>
        <begin position="70"/>
        <end position="147"/>
    </location>
</feature>
<feature type="compositionally biased region" description="Pro residues" evidence="12">
    <location>
        <begin position="472"/>
        <end position="484"/>
    </location>
</feature>
<dbReference type="CDD" id="cd13329">
    <property type="entry name" value="PH_RhoGEF"/>
    <property type="match status" value="1"/>
</dbReference>
<dbReference type="PANTHER" id="PTHR45872:SF2">
    <property type="entry name" value="RHO GUANINE NUCLEOTIDE EXCHANGE FACTOR 2, ISOFORM D"/>
    <property type="match status" value="1"/>
</dbReference>
<feature type="region of interest" description="Disordered" evidence="12">
    <location>
        <begin position="240"/>
        <end position="402"/>
    </location>
</feature>
<feature type="compositionally biased region" description="Basic and acidic residues" evidence="12">
    <location>
        <begin position="1494"/>
        <end position="1504"/>
    </location>
</feature>
<dbReference type="GO" id="GO:0016020">
    <property type="term" value="C:membrane"/>
    <property type="evidence" value="ECO:0007669"/>
    <property type="project" value="UniProtKB-SubCell"/>
</dbReference>
<keyword evidence="7" id="KW-0479">Metal-binding</keyword>
<dbReference type="InterPro" id="IPR041020">
    <property type="entry name" value="PH_16"/>
</dbReference>
<dbReference type="GO" id="GO:0046872">
    <property type="term" value="F:metal ion binding"/>
    <property type="evidence" value="ECO:0007669"/>
    <property type="project" value="UniProtKB-KW"/>
</dbReference>
<evidence type="ECO:0000256" key="8">
    <source>
        <dbReference type="ARBA" id="ARBA00022833"/>
    </source>
</evidence>
<dbReference type="GO" id="GO:0005096">
    <property type="term" value="F:GTPase activator activity"/>
    <property type="evidence" value="ECO:0007669"/>
    <property type="project" value="UniProtKB-KW"/>
</dbReference>
<dbReference type="Gene3D" id="1.10.167.10">
    <property type="entry name" value="Regulator of G-protein Signalling 4, domain 2"/>
    <property type="match status" value="1"/>
</dbReference>
<dbReference type="CDD" id="cd00160">
    <property type="entry name" value="RhoGEF"/>
    <property type="match status" value="1"/>
</dbReference>
<dbReference type="PROSITE" id="PS50106">
    <property type="entry name" value="PDZ"/>
    <property type="match status" value="1"/>
</dbReference>
<feature type="compositionally biased region" description="Pro residues" evidence="12">
    <location>
        <begin position="380"/>
        <end position="389"/>
    </location>
</feature>
<feature type="region of interest" description="Disordered" evidence="12">
    <location>
        <begin position="459"/>
        <end position="534"/>
    </location>
</feature>
<feature type="compositionally biased region" description="Basic and acidic residues" evidence="12">
    <location>
        <begin position="888"/>
        <end position="901"/>
    </location>
</feature>
<evidence type="ECO:0000256" key="5">
    <source>
        <dbReference type="ARBA" id="ARBA00022553"/>
    </source>
</evidence>
<keyword evidence="9 11" id="KW-0175">Coiled coil</keyword>
<dbReference type="GO" id="GO:0001664">
    <property type="term" value="F:G protein-coupled receptor binding"/>
    <property type="evidence" value="ECO:0007669"/>
    <property type="project" value="TreeGrafter"/>
</dbReference>
<name>A0A1W4XF58_AGRPL</name>
<dbReference type="PROSITE" id="PS00479">
    <property type="entry name" value="ZF_DAG_PE_1"/>
    <property type="match status" value="1"/>
</dbReference>
<dbReference type="SUPFAM" id="SSF50729">
    <property type="entry name" value="PH domain-like"/>
    <property type="match status" value="1"/>
</dbReference>
<dbReference type="STRING" id="224129.A0A1W4XF58"/>
<comment type="subcellular location">
    <subcellularLocation>
        <location evidence="2">Cytoplasm</location>
    </subcellularLocation>
    <subcellularLocation>
        <location evidence="1">Membrane</location>
    </subcellularLocation>
</comment>
<dbReference type="InterPro" id="IPR002219">
    <property type="entry name" value="PKC_DAG/PE"/>
</dbReference>
<dbReference type="SUPFAM" id="SSF48065">
    <property type="entry name" value="DBL homology domain (DH-domain)"/>
    <property type="match status" value="1"/>
</dbReference>
<feature type="region of interest" description="Disordered" evidence="12">
    <location>
        <begin position="1"/>
        <end position="65"/>
    </location>
</feature>
<feature type="compositionally biased region" description="Pro residues" evidence="12">
    <location>
        <begin position="262"/>
        <end position="273"/>
    </location>
</feature>
<dbReference type="Gene3D" id="1.20.900.10">
    <property type="entry name" value="Dbl homology (DH) domain"/>
    <property type="match status" value="1"/>
</dbReference>
<dbReference type="InterPro" id="IPR001849">
    <property type="entry name" value="PH_domain"/>
</dbReference>
<dbReference type="InterPro" id="IPR035899">
    <property type="entry name" value="DBL_dom_sf"/>
</dbReference>
<evidence type="ECO:0000256" key="10">
    <source>
        <dbReference type="ARBA" id="ARBA00023136"/>
    </source>
</evidence>
<dbReference type="KEGG" id="apln:108741019"/>
<feature type="region of interest" description="Disordered" evidence="12">
    <location>
        <begin position="863"/>
        <end position="1072"/>
    </location>
</feature>
<dbReference type="Pfam" id="PF09128">
    <property type="entry name" value="RGS-like"/>
    <property type="match status" value="1"/>
</dbReference>
<keyword evidence="17" id="KW-1185">Reference proteome</keyword>
<feature type="compositionally biased region" description="Basic and acidic residues" evidence="12">
    <location>
        <begin position="863"/>
        <end position="876"/>
    </location>
</feature>
<dbReference type="SMART" id="SM00233">
    <property type="entry name" value="PH"/>
    <property type="match status" value="1"/>
</dbReference>
<protein>
    <submittedName>
        <fullName evidence="18">Rho guanine nucleotide exchange factor 11</fullName>
    </submittedName>
</protein>
<dbReference type="SMART" id="SM00109">
    <property type="entry name" value="C1"/>
    <property type="match status" value="1"/>
</dbReference>
<dbReference type="SUPFAM" id="SSF57889">
    <property type="entry name" value="Cysteine-rich domain"/>
    <property type="match status" value="1"/>
</dbReference>
<feature type="compositionally biased region" description="Low complexity" evidence="12">
    <location>
        <begin position="1016"/>
        <end position="1036"/>
    </location>
</feature>